<reference evidence="1" key="1">
    <citation type="submission" date="2023-04" db="EMBL/GenBank/DDBJ databases">
        <title>Aspergillus oryzae var. brunneus NBRC 4377.</title>
        <authorList>
            <person name="Ichikawa N."/>
            <person name="Sato H."/>
            <person name="Tonouchi N."/>
        </authorList>
    </citation>
    <scope>NUCLEOTIDE SEQUENCE</scope>
    <source>
        <strain evidence="1">NBRC 4377</strain>
    </source>
</reference>
<evidence type="ECO:0000313" key="2">
    <source>
        <dbReference type="Proteomes" id="UP001165189"/>
    </source>
</evidence>
<dbReference type="Proteomes" id="UP001165189">
    <property type="component" value="Unassembled WGS sequence"/>
</dbReference>
<accession>A0ABQ6KX22</accession>
<sequence>MSQSRRPPMTHTNDFPILRSVPFMAQHLVGKCKAIPNHPMPAIIYVVLVDGDLKFIVTEDGSKGQEPFWFLDIAAPGPEVVEGSPQLCVFDDFVRRRQLRENIFEGFPGNVEGVVMNVLPISLELIEQRYDFGDIHGTNAVIQHLPRNLLLPALEHVDLIPDRIEFIERVGLPPKAMGAFVFPYECRWQPALTVLLLQQSLLEHLLLLAFYGIMSGASADVDDVPAPFGRGYHISSGGGGGGGNSLVFGVDKRLISGAEVDD</sequence>
<comment type="caution">
    <text evidence="1">The sequence shown here is derived from an EMBL/GenBank/DDBJ whole genome shotgun (WGS) entry which is preliminary data.</text>
</comment>
<dbReference type="EMBL" id="BSYB01000022">
    <property type="protein sequence ID" value="GMG47023.1"/>
    <property type="molecule type" value="Genomic_DNA"/>
</dbReference>
<protein>
    <submittedName>
        <fullName evidence="1">Unnamed protein product</fullName>
    </submittedName>
</protein>
<keyword evidence="2" id="KW-1185">Reference proteome</keyword>
<name>A0ABQ6KX22_ASPOZ</name>
<proteinExistence type="predicted"/>
<gene>
    <name evidence="1" type="ORF">Aory05_000579300</name>
</gene>
<organism evidence="1 2">
    <name type="scientific">Aspergillus oryzae var. brunneus</name>
    <dbReference type="NCBI Taxonomy" id="332754"/>
    <lineage>
        <taxon>Eukaryota</taxon>
        <taxon>Fungi</taxon>
        <taxon>Dikarya</taxon>
        <taxon>Ascomycota</taxon>
        <taxon>Pezizomycotina</taxon>
        <taxon>Eurotiomycetes</taxon>
        <taxon>Eurotiomycetidae</taxon>
        <taxon>Eurotiales</taxon>
        <taxon>Aspergillaceae</taxon>
        <taxon>Aspergillus</taxon>
        <taxon>Aspergillus subgen. Circumdati</taxon>
    </lineage>
</organism>
<evidence type="ECO:0000313" key="1">
    <source>
        <dbReference type="EMBL" id="GMG47023.1"/>
    </source>
</evidence>